<proteinExistence type="predicted"/>
<keyword evidence="2" id="KW-1185">Reference proteome</keyword>
<name>A0ABU5DRX8_9BURK</name>
<dbReference type="EMBL" id="JAXCLA010000013">
    <property type="protein sequence ID" value="MDY0749081.1"/>
    <property type="molecule type" value="Genomic_DNA"/>
</dbReference>
<organism evidence="1 2">
    <name type="scientific">Roseateles agri</name>
    <dbReference type="NCBI Taxonomy" id="3098619"/>
    <lineage>
        <taxon>Bacteria</taxon>
        <taxon>Pseudomonadati</taxon>
        <taxon>Pseudomonadota</taxon>
        <taxon>Betaproteobacteria</taxon>
        <taxon>Burkholderiales</taxon>
        <taxon>Sphaerotilaceae</taxon>
        <taxon>Roseateles</taxon>
    </lineage>
</organism>
<evidence type="ECO:0000313" key="1">
    <source>
        <dbReference type="EMBL" id="MDY0749081.1"/>
    </source>
</evidence>
<reference evidence="1 2" key="1">
    <citation type="submission" date="2023-11" db="EMBL/GenBank/DDBJ databases">
        <title>Paucibacter sp. nov., isolated from fresh soil in Korea.</title>
        <authorList>
            <person name="Le N.T.T."/>
        </authorList>
    </citation>
    <scope>NUCLEOTIDE SEQUENCE [LARGE SCALE GENOMIC DNA]</scope>
    <source>
        <strain evidence="1 2">R3-3</strain>
    </source>
</reference>
<comment type="caution">
    <text evidence="1">The sequence shown here is derived from an EMBL/GenBank/DDBJ whole genome shotgun (WGS) entry which is preliminary data.</text>
</comment>
<gene>
    <name evidence="1" type="ORF">SNE35_31580</name>
</gene>
<evidence type="ECO:0000313" key="2">
    <source>
        <dbReference type="Proteomes" id="UP001285263"/>
    </source>
</evidence>
<sequence length="166" mass="18388">MKLSSVDQEQGAGFAGLSTSVLHAYSSPPAGVASRRELAERRQAVVDATVPVGGLLRAEAFSKLLLTRFGQPVPLLAHWIVHRRVLSVNWCTEIMVPLFQFERPSLEPISAMREVRAQFEGTLDDWAILEWFVMPNAVLEYDSPARRISHDSNAVVQAARGKHLGE</sequence>
<accession>A0ABU5DRX8</accession>
<protein>
    <submittedName>
        <fullName evidence="1">Uncharacterized protein</fullName>
    </submittedName>
</protein>
<dbReference type="RefSeq" id="WP_320427047.1">
    <property type="nucleotide sequence ID" value="NZ_JAXCLA010000013.1"/>
</dbReference>
<dbReference type="Proteomes" id="UP001285263">
    <property type="component" value="Unassembled WGS sequence"/>
</dbReference>